<proteinExistence type="predicted"/>
<dbReference type="GO" id="GO:0003824">
    <property type="term" value="F:catalytic activity"/>
    <property type="evidence" value="ECO:0007669"/>
    <property type="project" value="InterPro"/>
</dbReference>
<dbReference type="EMBL" id="VFPA01000002">
    <property type="protein sequence ID" value="TQM11194.1"/>
    <property type="molecule type" value="Genomic_DNA"/>
</dbReference>
<name>A0A543DPD2_9PSEU</name>
<sequence>MAVNPPPLDGLRAVLVSPTRTALQTGQFLADFGAEVVIVEPPGGSRLRDEAAWPFWARGTTSIELDLHDAADHEIALGLAVGSDVVVESFRPGVSDALGLGHTALAARNPRVITCSITGFGRTGPYADLQGYEGVVMAKTGVLWHVAGLAGGGRPAFPAALYGSFPATQLALQGILAALVEREDSGRGQHVETSIAQGITVHDTFGWFARVVAARFPDSFRQTPIARDGVPAGDLSFRLLIALTADGHWLQFSQVVDRLFRAMMRVLELDWMLEDPEWTGAPAFEDAAKREAFWEHLLRAVKAHPLAEWQRRFDENPDVWAETFRQGDEVLDHPQTRWNGMVTEIEDPVLGPVLQPAAVVRMDGTPARLGRSAPRRGAHDEVLRRRVAPPGPAPTPAADLGSAAPTRPPLAGVTVLELGTYYAAPFGATLLADYGARVIKIEEPAGDPMRNMLPFPDVAGIKALVGKESIAVDIHTEEGREVVRDLAARADVVLQSFRAGVAERLGLDAVSLRAVNPDLVYLTAPGYGVDGPCGHRPAYAPTIGAGAGLAYRNAGAGSAIQASADMGIDEIKQVWNRLVYAVMGVGNADGYAAVTVGTALVLGILARKRGHGGQTMLTTMLSTATHALSEETVRYADRGPAPTADPELYGLGALYRLYQAADGWVFLAAPEQHEWERLATVMPGTWSTDSRLTTADGRREHDAELASALAEWFRQRTAAEWEAELRAADVACVEVVPGPVEGGYLDEGSVGQVSGFVTTCRHGFLGEIPRLAPLVRFSRSATVAGDACAVGEHTLSILGELGYSRRRVEQLLASAVVAAD</sequence>
<dbReference type="Gene3D" id="3.40.50.10540">
    <property type="entry name" value="Crotonobetainyl-coa:carnitine coa-transferase, domain 1"/>
    <property type="match status" value="2"/>
</dbReference>
<dbReference type="InterPro" id="IPR044855">
    <property type="entry name" value="CoA-Trfase_III_dom3_sf"/>
</dbReference>
<dbReference type="RefSeq" id="WP_170231391.1">
    <property type="nucleotide sequence ID" value="NZ_VFPA01000002.1"/>
</dbReference>
<comment type="caution">
    <text evidence="2">The sequence shown here is derived from an EMBL/GenBank/DDBJ whole genome shotgun (WGS) entry which is preliminary data.</text>
</comment>
<dbReference type="SUPFAM" id="SSF89796">
    <property type="entry name" value="CoA-transferase family III (CaiB/BaiF)"/>
    <property type="match status" value="2"/>
</dbReference>
<dbReference type="AlphaFoldDB" id="A0A543DPD2"/>
<dbReference type="PANTHER" id="PTHR48228">
    <property type="entry name" value="SUCCINYL-COA--D-CITRAMALATE COA-TRANSFERASE"/>
    <property type="match status" value="1"/>
</dbReference>
<gene>
    <name evidence="2" type="ORF">FB558_3747</name>
</gene>
<dbReference type="Pfam" id="PF02515">
    <property type="entry name" value="CoA_transf_3"/>
    <property type="match status" value="2"/>
</dbReference>
<dbReference type="InterPro" id="IPR050509">
    <property type="entry name" value="CoA-transferase_III"/>
</dbReference>
<organism evidence="2 3">
    <name type="scientific">Pseudonocardia kunmingensis</name>
    <dbReference type="NCBI Taxonomy" id="630975"/>
    <lineage>
        <taxon>Bacteria</taxon>
        <taxon>Bacillati</taxon>
        <taxon>Actinomycetota</taxon>
        <taxon>Actinomycetes</taxon>
        <taxon>Pseudonocardiales</taxon>
        <taxon>Pseudonocardiaceae</taxon>
        <taxon>Pseudonocardia</taxon>
    </lineage>
</organism>
<dbReference type="InterPro" id="IPR003673">
    <property type="entry name" value="CoA-Trfase_fam_III"/>
</dbReference>
<evidence type="ECO:0000256" key="1">
    <source>
        <dbReference type="SAM" id="MobiDB-lite"/>
    </source>
</evidence>
<dbReference type="InterPro" id="IPR023606">
    <property type="entry name" value="CoA-Trfase_III_dom_1_sf"/>
</dbReference>
<evidence type="ECO:0000313" key="3">
    <source>
        <dbReference type="Proteomes" id="UP000315677"/>
    </source>
</evidence>
<accession>A0A543DPD2</accession>
<feature type="region of interest" description="Disordered" evidence="1">
    <location>
        <begin position="365"/>
        <end position="406"/>
    </location>
</feature>
<dbReference type="Proteomes" id="UP000315677">
    <property type="component" value="Unassembled WGS sequence"/>
</dbReference>
<protein>
    <submittedName>
        <fullName evidence="2">Dimethylsulfoniopropionate cleavage enzyme DddD</fullName>
    </submittedName>
</protein>
<dbReference type="Gene3D" id="3.30.1540.10">
    <property type="entry name" value="formyl-coa transferase, domain 3"/>
    <property type="match status" value="2"/>
</dbReference>
<dbReference type="PANTHER" id="PTHR48228:SF7">
    <property type="entry name" value="FATTY ACYL-COA TRANSFERASE RV3272-RELATED"/>
    <property type="match status" value="1"/>
</dbReference>
<keyword evidence="3" id="KW-1185">Reference proteome</keyword>
<evidence type="ECO:0000313" key="2">
    <source>
        <dbReference type="EMBL" id="TQM11194.1"/>
    </source>
</evidence>
<reference evidence="2 3" key="1">
    <citation type="submission" date="2019-06" db="EMBL/GenBank/DDBJ databases">
        <title>Sequencing the genomes of 1000 actinobacteria strains.</title>
        <authorList>
            <person name="Klenk H.-P."/>
        </authorList>
    </citation>
    <scope>NUCLEOTIDE SEQUENCE [LARGE SCALE GENOMIC DNA]</scope>
    <source>
        <strain evidence="2 3">DSM 45301</strain>
    </source>
</reference>